<reference evidence="3" key="1">
    <citation type="journal article" date="2019" name="Int. J. Syst. Evol. Microbiol.">
        <title>The Global Catalogue of Microorganisms (GCM) 10K type strain sequencing project: providing services to taxonomists for standard genome sequencing and annotation.</title>
        <authorList>
            <consortium name="The Broad Institute Genomics Platform"/>
            <consortium name="The Broad Institute Genome Sequencing Center for Infectious Disease"/>
            <person name="Wu L."/>
            <person name="Ma J."/>
        </authorList>
    </citation>
    <scope>NUCLEOTIDE SEQUENCE [LARGE SCALE GENOMIC DNA]</scope>
    <source>
        <strain evidence="3">JCM 16548</strain>
    </source>
</reference>
<dbReference type="InterPro" id="IPR048015">
    <property type="entry name" value="NTP-PPase_MazG-like_N"/>
</dbReference>
<sequence length="218" mass="23268">MTAPSELERLVAVMSTLRAQCPWDSQQTHRSLVPYLVEETCEVVEAVEGLPGETVGGAGPAAAHLQEELGDLLLQVVFHAELASEAADGFDLDDVAAGISDKLVRRHPHVFAAETAPADLHGVWEQRKAAEKGRTSALEGIPERLSALSRASKIIGRSRSHRVPLSLPTEPIQAAALGHQILDLVARAQASGLDAEQAVREAVRDLEAEVRTTETAAT</sequence>
<dbReference type="PANTHER" id="PTHR30522">
    <property type="entry name" value="NUCLEOSIDE TRIPHOSPHATE PYROPHOSPHOHYDROLASE"/>
    <property type="match status" value="1"/>
</dbReference>
<dbReference type="CDD" id="cd11528">
    <property type="entry name" value="NTP-PPase_MazG_Nterm"/>
    <property type="match status" value="1"/>
</dbReference>
<dbReference type="Gene3D" id="1.10.287.1080">
    <property type="entry name" value="MazG-like"/>
    <property type="match status" value="1"/>
</dbReference>
<comment type="caution">
    <text evidence="2">The sequence shown here is derived from an EMBL/GenBank/DDBJ whole genome shotgun (WGS) entry which is preliminary data.</text>
</comment>
<name>A0ABP7DYW2_9ACTN</name>
<gene>
    <name evidence="2" type="ORF">GCM10022204_31620</name>
</gene>
<organism evidence="2 3">
    <name type="scientific">Microlunatus aurantiacus</name>
    <dbReference type="NCBI Taxonomy" id="446786"/>
    <lineage>
        <taxon>Bacteria</taxon>
        <taxon>Bacillati</taxon>
        <taxon>Actinomycetota</taxon>
        <taxon>Actinomycetes</taxon>
        <taxon>Propionibacteriales</taxon>
        <taxon>Propionibacteriaceae</taxon>
        <taxon>Microlunatus</taxon>
    </lineage>
</organism>
<dbReference type="PANTHER" id="PTHR30522:SF0">
    <property type="entry name" value="NUCLEOSIDE TRIPHOSPHATE PYROPHOSPHOHYDROLASE"/>
    <property type="match status" value="1"/>
</dbReference>
<accession>A0ABP7DYW2</accession>
<dbReference type="Pfam" id="PF03819">
    <property type="entry name" value="MazG"/>
    <property type="match status" value="1"/>
</dbReference>
<proteinExistence type="predicted"/>
<dbReference type="SUPFAM" id="SSF101386">
    <property type="entry name" value="all-alpha NTP pyrophosphatases"/>
    <property type="match status" value="1"/>
</dbReference>
<dbReference type="InterPro" id="IPR004518">
    <property type="entry name" value="MazG-like_dom"/>
</dbReference>
<dbReference type="Proteomes" id="UP001500051">
    <property type="component" value="Unassembled WGS sequence"/>
</dbReference>
<protein>
    <recommendedName>
        <fullName evidence="1">NTP pyrophosphohydrolase MazG-like domain-containing protein</fullName>
    </recommendedName>
</protein>
<dbReference type="EMBL" id="BAAAYX010000013">
    <property type="protein sequence ID" value="GAA3710762.1"/>
    <property type="molecule type" value="Genomic_DNA"/>
</dbReference>
<dbReference type="InterPro" id="IPR011551">
    <property type="entry name" value="NTP_PyrPHydrolase_MazG"/>
</dbReference>
<feature type="domain" description="NTP pyrophosphohydrolase MazG-like" evidence="1">
    <location>
        <begin position="27"/>
        <end position="111"/>
    </location>
</feature>
<evidence type="ECO:0000313" key="3">
    <source>
        <dbReference type="Proteomes" id="UP001500051"/>
    </source>
</evidence>
<keyword evidence="3" id="KW-1185">Reference proteome</keyword>
<evidence type="ECO:0000259" key="1">
    <source>
        <dbReference type="Pfam" id="PF03819"/>
    </source>
</evidence>
<evidence type="ECO:0000313" key="2">
    <source>
        <dbReference type="EMBL" id="GAA3710762.1"/>
    </source>
</evidence>